<comment type="caution">
    <text evidence="1">The sequence shown here is derived from an EMBL/GenBank/DDBJ whole genome shotgun (WGS) entry which is preliminary data.</text>
</comment>
<name>A0A1G2DQ04_9BACT</name>
<sequence>MIADLKFQIADWKEKITGAGRRVPFSAEIALQWKRKLSFFNVEIWILQSEIFLAMTKDTKIHFEKQH</sequence>
<dbReference type="Proteomes" id="UP000177573">
    <property type="component" value="Unassembled WGS sequence"/>
</dbReference>
<dbReference type="EMBL" id="MHLR01000005">
    <property type="protein sequence ID" value="OGZ15725.1"/>
    <property type="molecule type" value="Genomic_DNA"/>
</dbReference>
<protein>
    <submittedName>
        <fullName evidence="1">Uncharacterized protein</fullName>
    </submittedName>
</protein>
<reference evidence="1 2" key="1">
    <citation type="journal article" date="2016" name="Nat. Commun.">
        <title>Thousands of microbial genomes shed light on interconnected biogeochemical processes in an aquifer system.</title>
        <authorList>
            <person name="Anantharaman K."/>
            <person name="Brown C.T."/>
            <person name="Hug L.A."/>
            <person name="Sharon I."/>
            <person name="Castelle C.J."/>
            <person name="Probst A.J."/>
            <person name="Thomas B.C."/>
            <person name="Singh A."/>
            <person name="Wilkins M.J."/>
            <person name="Karaoz U."/>
            <person name="Brodie E.L."/>
            <person name="Williams K.H."/>
            <person name="Hubbard S.S."/>
            <person name="Banfield J.F."/>
        </authorList>
    </citation>
    <scope>NUCLEOTIDE SEQUENCE [LARGE SCALE GENOMIC DNA]</scope>
</reference>
<gene>
    <name evidence="1" type="ORF">A3J08_02575</name>
</gene>
<evidence type="ECO:0000313" key="1">
    <source>
        <dbReference type="EMBL" id="OGZ15725.1"/>
    </source>
</evidence>
<dbReference type="STRING" id="1798667.A3J08_02575"/>
<evidence type="ECO:0000313" key="2">
    <source>
        <dbReference type="Proteomes" id="UP000177573"/>
    </source>
</evidence>
<organism evidence="1 2">
    <name type="scientific">Candidatus Lloydbacteria bacterium RIFCSPLOWO2_02_FULL_51_11</name>
    <dbReference type="NCBI Taxonomy" id="1798667"/>
    <lineage>
        <taxon>Bacteria</taxon>
        <taxon>Candidatus Lloydiibacteriota</taxon>
    </lineage>
</organism>
<accession>A0A1G2DQ04</accession>
<proteinExistence type="predicted"/>
<dbReference type="AlphaFoldDB" id="A0A1G2DQ04"/>